<dbReference type="RefSeq" id="WP_146658992.1">
    <property type="nucleotide sequence ID" value="NZ_CP019791.1"/>
</dbReference>
<dbReference type="Proteomes" id="UP000189674">
    <property type="component" value="Chromosome"/>
</dbReference>
<dbReference type="OrthoDB" id="291172at2"/>
<dbReference type="InterPro" id="IPR036397">
    <property type="entry name" value="RNaseH_sf"/>
</dbReference>
<dbReference type="KEGG" id="alus:STSP2_00201"/>
<keyword evidence="3" id="KW-1185">Reference proteome</keyword>
<dbReference type="STRING" id="1936003.STSP2_00201"/>
<dbReference type="Gene3D" id="3.30.420.10">
    <property type="entry name" value="Ribonuclease H-like superfamily/Ribonuclease H"/>
    <property type="match status" value="1"/>
</dbReference>
<dbReference type="Pfam" id="PF13683">
    <property type="entry name" value="rve_3"/>
    <property type="match status" value="1"/>
</dbReference>
<evidence type="ECO:0000313" key="2">
    <source>
        <dbReference type="EMBL" id="AQT67061.1"/>
    </source>
</evidence>
<name>A0A1U9NGJ2_9BACT</name>
<gene>
    <name evidence="2" type="ORF">STSP2_00201</name>
</gene>
<protein>
    <submittedName>
        <fullName evidence="2">Putative transposase OrfB</fullName>
    </submittedName>
</protein>
<dbReference type="SUPFAM" id="SSF53098">
    <property type="entry name" value="Ribonuclease H-like"/>
    <property type="match status" value="1"/>
</dbReference>
<dbReference type="EMBL" id="CP019791">
    <property type="protein sequence ID" value="AQT67061.1"/>
    <property type="molecule type" value="Genomic_DNA"/>
</dbReference>
<sequence length="117" mass="13624">MVFVAGLRSYMRWLAMTPLLLHGVEPLRLPAHSPDLNAYAERFVRSVKSECLDHLILSSVEQLEYVLDEYINYYHHERIHQSLGRIIEPKHQLDETAEIQCIERLGGLLKSYHRLAA</sequence>
<dbReference type="InterPro" id="IPR012337">
    <property type="entry name" value="RNaseH-like_sf"/>
</dbReference>
<organism evidence="2 3">
    <name type="scientific">Anaerohalosphaera lusitana</name>
    <dbReference type="NCBI Taxonomy" id="1936003"/>
    <lineage>
        <taxon>Bacteria</taxon>
        <taxon>Pseudomonadati</taxon>
        <taxon>Planctomycetota</taxon>
        <taxon>Phycisphaerae</taxon>
        <taxon>Sedimentisphaerales</taxon>
        <taxon>Anaerohalosphaeraceae</taxon>
        <taxon>Anaerohalosphaera</taxon>
    </lineage>
</organism>
<accession>A0A1U9NGJ2</accession>
<evidence type="ECO:0000259" key="1">
    <source>
        <dbReference type="Pfam" id="PF13683"/>
    </source>
</evidence>
<dbReference type="GO" id="GO:0003676">
    <property type="term" value="F:nucleic acid binding"/>
    <property type="evidence" value="ECO:0007669"/>
    <property type="project" value="InterPro"/>
</dbReference>
<dbReference type="InterPro" id="IPR001584">
    <property type="entry name" value="Integrase_cat-core"/>
</dbReference>
<proteinExistence type="predicted"/>
<evidence type="ECO:0000313" key="3">
    <source>
        <dbReference type="Proteomes" id="UP000189674"/>
    </source>
</evidence>
<reference evidence="3" key="1">
    <citation type="submission" date="2017-02" db="EMBL/GenBank/DDBJ databases">
        <title>Comparative genomics and description of representatives of a novel lineage of planctomycetes thriving in anoxic sediments.</title>
        <authorList>
            <person name="Spring S."/>
            <person name="Bunk B."/>
            <person name="Sproer C."/>
        </authorList>
    </citation>
    <scope>NUCLEOTIDE SEQUENCE [LARGE SCALE GENOMIC DNA]</scope>
    <source>
        <strain evidence="3">ST-NAGAB-D1</strain>
    </source>
</reference>
<feature type="domain" description="Integrase catalytic" evidence="1">
    <location>
        <begin position="23"/>
        <end position="85"/>
    </location>
</feature>
<dbReference type="GO" id="GO:0015074">
    <property type="term" value="P:DNA integration"/>
    <property type="evidence" value="ECO:0007669"/>
    <property type="project" value="InterPro"/>
</dbReference>
<dbReference type="AlphaFoldDB" id="A0A1U9NGJ2"/>